<organism evidence="4 5">
    <name type="scientific">Cochliobolus carbonum (strain 26-R-13)</name>
    <name type="common">Maize leaf spot fungus</name>
    <name type="synonym">Bipolaris zeicola</name>
    <dbReference type="NCBI Taxonomy" id="930089"/>
    <lineage>
        <taxon>Eukaryota</taxon>
        <taxon>Fungi</taxon>
        <taxon>Dikarya</taxon>
        <taxon>Ascomycota</taxon>
        <taxon>Pezizomycotina</taxon>
        <taxon>Dothideomycetes</taxon>
        <taxon>Pleosporomycetidae</taxon>
        <taxon>Pleosporales</taxon>
        <taxon>Pleosporineae</taxon>
        <taxon>Pleosporaceae</taxon>
        <taxon>Bipolaris</taxon>
    </lineage>
</organism>
<dbReference type="KEGG" id="bze:COCCADRAFT_81969"/>
<reference evidence="4 5" key="1">
    <citation type="journal article" date="2013" name="PLoS Genet.">
        <title>Comparative genome structure, secondary metabolite, and effector coding capacity across Cochliobolus pathogens.</title>
        <authorList>
            <person name="Condon B.J."/>
            <person name="Leng Y."/>
            <person name="Wu D."/>
            <person name="Bushley K.E."/>
            <person name="Ohm R.A."/>
            <person name="Otillar R."/>
            <person name="Martin J."/>
            <person name="Schackwitz W."/>
            <person name="Grimwood J."/>
            <person name="MohdZainudin N."/>
            <person name="Xue C."/>
            <person name="Wang R."/>
            <person name="Manning V.A."/>
            <person name="Dhillon B."/>
            <person name="Tu Z.J."/>
            <person name="Steffenson B.J."/>
            <person name="Salamov A."/>
            <person name="Sun H."/>
            <person name="Lowry S."/>
            <person name="LaButti K."/>
            <person name="Han J."/>
            <person name="Copeland A."/>
            <person name="Lindquist E."/>
            <person name="Barry K."/>
            <person name="Schmutz J."/>
            <person name="Baker S.E."/>
            <person name="Ciuffetti L.M."/>
            <person name="Grigoriev I.V."/>
            <person name="Zhong S."/>
            <person name="Turgeon B.G."/>
        </authorList>
    </citation>
    <scope>NUCLEOTIDE SEQUENCE [LARGE SCALE GENOMIC DNA]</scope>
    <source>
        <strain evidence="4 5">26-R-13</strain>
    </source>
</reference>
<dbReference type="AlphaFoldDB" id="W6YTV6"/>
<dbReference type="InterPro" id="IPR003609">
    <property type="entry name" value="Pan_app"/>
</dbReference>
<protein>
    <recommendedName>
        <fullName evidence="3">Apple domain-containing protein</fullName>
    </recommendedName>
</protein>
<feature type="chain" id="PRO_5004886228" description="Apple domain-containing protein" evidence="2">
    <location>
        <begin position="17"/>
        <end position="301"/>
    </location>
</feature>
<dbReference type="OrthoDB" id="3556996at2759"/>
<keyword evidence="5" id="KW-1185">Reference proteome</keyword>
<evidence type="ECO:0000259" key="3">
    <source>
        <dbReference type="PROSITE" id="PS50948"/>
    </source>
</evidence>
<dbReference type="GeneID" id="19151278"/>
<accession>W6YTV6</accession>
<gene>
    <name evidence="4" type="ORF">COCCADRAFT_81969</name>
</gene>
<dbReference type="RefSeq" id="XP_007706953.1">
    <property type="nucleotide sequence ID" value="XM_007708763.1"/>
</dbReference>
<feature type="compositionally biased region" description="Low complexity" evidence="1">
    <location>
        <begin position="99"/>
        <end position="142"/>
    </location>
</feature>
<feature type="signal peptide" evidence="2">
    <location>
        <begin position="1"/>
        <end position="16"/>
    </location>
</feature>
<dbReference type="Proteomes" id="UP000053841">
    <property type="component" value="Unassembled WGS sequence"/>
</dbReference>
<sequence length="301" mass="30491">MKVSILAAVFAATAEAAVRGKRQAGIPDVSQCGLDAFEGRTSEALLFCSNILKSGTATTTVTNGFTRTTTTTATTTTTVTISPSATPKPTPTPTPTPTSKPTSSTPVPPSSSSTRIPPSSSSIPSSTTPSSTLVSSTLVSSPSPTPTAPPSCGIAAYVKVTPAYYFESSGTKNTFDACSALCKADSKCKSFGYGEANCMLFDVTVSENTNLNPTSPYTFYDSSCPSEIPIRKRSPQLNISIGLPGGIGISLGLGNAGVSSACSCLITSGPARTTVTRTVSSGTTTTTTAVSTVTTTKAAAK</sequence>
<evidence type="ECO:0000313" key="5">
    <source>
        <dbReference type="Proteomes" id="UP000053841"/>
    </source>
</evidence>
<feature type="compositionally biased region" description="Low complexity" evidence="1">
    <location>
        <begin position="72"/>
        <end position="85"/>
    </location>
</feature>
<name>W6YTV6_COCC2</name>
<dbReference type="HOGENOM" id="CLU_819315_0_0_1"/>
<evidence type="ECO:0000256" key="2">
    <source>
        <dbReference type="SAM" id="SignalP"/>
    </source>
</evidence>
<feature type="domain" description="Apple" evidence="3">
    <location>
        <begin position="152"/>
        <end position="224"/>
    </location>
</feature>
<proteinExistence type="predicted"/>
<dbReference type="Pfam" id="PF00024">
    <property type="entry name" value="PAN_1"/>
    <property type="match status" value="1"/>
</dbReference>
<dbReference type="EMBL" id="KI964540">
    <property type="protein sequence ID" value="EUC38844.1"/>
    <property type="molecule type" value="Genomic_DNA"/>
</dbReference>
<dbReference type="eggNOG" id="ENOG502T0XG">
    <property type="taxonomic scope" value="Eukaryota"/>
</dbReference>
<feature type="region of interest" description="Disordered" evidence="1">
    <location>
        <begin position="72"/>
        <end position="149"/>
    </location>
</feature>
<keyword evidence="2" id="KW-0732">Signal</keyword>
<evidence type="ECO:0000313" key="4">
    <source>
        <dbReference type="EMBL" id="EUC38844.1"/>
    </source>
</evidence>
<dbReference type="PROSITE" id="PS50948">
    <property type="entry name" value="PAN"/>
    <property type="match status" value="1"/>
</dbReference>
<feature type="compositionally biased region" description="Pro residues" evidence="1">
    <location>
        <begin position="86"/>
        <end position="98"/>
    </location>
</feature>
<evidence type="ECO:0000256" key="1">
    <source>
        <dbReference type="SAM" id="MobiDB-lite"/>
    </source>
</evidence>